<accession>A0A0K1PI76</accession>
<organism evidence="1 2">
    <name type="scientific">Vulgatibacter incomptus</name>
    <dbReference type="NCBI Taxonomy" id="1391653"/>
    <lineage>
        <taxon>Bacteria</taxon>
        <taxon>Pseudomonadati</taxon>
        <taxon>Myxococcota</taxon>
        <taxon>Myxococcia</taxon>
        <taxon>Myxococcales</taxon>
        <taxon>Cystobacterineae</taxon>
        <taxon>Vulgatibacteraceae</taxon>
        <taxon>Vulgatibacter</taxon>
    </lineage>
</organism>
<keyword evidence="2" id="KW-1185">Reference proteome</keyword>
<gene>
    <name evidence="1" type="ORF">AKJ08_3625</name>
</gene>
<protein>
    <submittedName>
        <fullName evidence="1">Uncharacterized protein</fullName>
    </submittedName>
</protein>
<reference evidence="1 2" key="1">
    <citation type="submission" date="2015-08" db="EMBL/GenBank/DDBJ databases">
        <authorList>
            <person name="Babu N.S."/>
            <person name="Beckwith C.J."/>
            <person name="Beseler K.G."/>
            <person name="Brison A."/>
            <person name="Carone J.V."/>
            <person name="Caskin T.P."/>
            <person name="Diamond M."/>
            <person name="Durham M.E."/>
            <person name="Foxe J.M."/>
            <person name="Go M."/>
            <person name="Henderson B.A."/>
            <person name="Jones I.B."/>
            <person name="McGettigan J.A."/>
            <person name="Micheletti S.J."/>
            <person name="Nasrallah M.E."/>
            <person name="Ortiz D."/>
            <person name="Piller C.R."/>
            <person name="Privatt S.R."/>
            <person name="Schneider S.L."/>
            <person name="Sharp S."/>
            <person name="Smith T.C."/>
            <person name="Stanton J.D."/>
            <person name="Ullery H.E."/>
            <person name="Wilson R.J."/>
            <person name="Serrano M.G."/>
            <person name="Buck G."/>
            <person name="Lee V."/>
            <person name="Wang Y."/>
            <person name="Carvalho R."/>
            <person name="Voegtly L."/>
            <person name="Shi R."/>
            <person name="Duckworth R."/>
            <person name="Johnson A."/>
            <person name="Loviza R."/>
            <person name="Walstead R."/>
            <person name="Shah Z."/>
            <person name="Kiflezghi M."/>
            <person name="Wade K."/>
            <person name="Ball S.L."/>
            <person name="Bradley K.W."/>
            <person name="Asai D.J."/>
            <person name="Bowman C.A."/>
            <person name="Russell D.A."/>
            <person name="Pope W.H."/>
            <person name="Jacobs-Sera D."/>
            <person name="Hendrix R.W."/>
            <person name="Hatfull G.F."/>
        </authorList>
    </citation>
    <scope>NUCLEOTIDE SEQUENCE [LARGE SCALE GENOMIC DNA]</scope>
    <source>
        <strain evidence="1 2">DSM 27710</strain>
    </source>
</reference>
<evidence type="ECO:0000313" key="2">
    <source>
        <dbReference type="Proteomes" id="UP000055590"/>
    </source>
</evidence>
<dbReference type="STRING" id="1391653.AKJ08_3625"/>
<dbReference type="EMBL" id="CP012332">
    <property type="protein sequence ID" value="AKU93238.1"/>
    <property type="molecule type" value="Genomic_DNA"/>
</dbReference>
<name>A0A0K1PI76_9BACT</name>
<dbReference type="AlphaFoldDB" id="A0A0K1PI76"/>
<dbReference type="Proteomes" id="UP000055590">
    <property type="component" value="Chromosome"/>
</dbReference>
<proteinExistence type="predicted"/>
<dbReference type="RefSeq" id="WP_050727285.1">
    <property type="nucleotide sequence ID" value="NZ_CP012332.1"/>
</dbReference>
<sequence>MRYGFFFGVGGELSALGGVLELLADCDRIISLGDLVGGSLEGDRACWERFASGGDRCLTLAGAGEKRRARDPSLDPAFRHELRGLSGATLEGGVAVLGSFSVQNARFADDGPRLVAPLAVVGHGGPSRLWRSAGGLARVEEIGAGAYVRLRQDRLRLELGRARQEDGRLRVAVIDDATGHLELRESRAPSMERQAEVLAPKRRLRRRKVDPRQYLLAV</sequence>
<dbReference type="KEGG" id="vin:AKJ08_3625"/>
<evidence type="ECO:0000313" key="1">
    <source>
        <dbReference type="EMBL" id="AKU93238.1"/>
    </source>
</evidence>